<sequence>MSLTFFLCFSAPVFQMYASVCCFGDYDWWSSGLEADDCSHLILDTEALKVEVFPRA</sequence>
<dbReference type="Proteomes" id="UP000002668">
    <property type="component" value="Genome"/>
</dbReference>
<feature type="signal peptide" evidence="1">
    <location>
        <begin position="1"/>
        <end position="18"/>
    </location>
</feature>
<evidence type="ECO:0000313" key="2">
    <source>
        <dbReference type="EMBL" id="CBX98448.1"/>
    </source>
</evidence>
<dbReference type="InParanoid" id="E5A4A3"/>
<dbReference type="EMBL" id="FP929133">
    <property type="protein sequence ID" value="CBX98448.1"/>
    <property type="molecule type" value="Genomic_DNA"/>
</dbReference>
<dbReference type="AlphaFoldDB" id="E5A4A3"/>
<gene>
    <name evidence="2" type="ORF">LEMA_uP098570.1</name>
</gene>
<name>E5A4A3_LEPMJ</name>
<keyword evidence="1" id="KW-0732">Signal</keyword>
<feature type="chain" id="PRO_5003194803" evidence="1">
    <location>
        <begin position="19"/>
        <end position="56"/>
    </location>
</feature>
<evidence type="ECO:0000313" key="3">
    <source>
        <dbReference type="Proteomes" id="UP000002668"/>
    </source>
</evidence>
<protein>
    <submittedName>
        <fullName evidence="2">Predicted protein</fullName>
    </submittedName>
</protein>
<keyword evidence="3" id="KW-1185">Reference proteome</keyword>
<accession>E5A4A3</accession>
<proteinExistence type="predicted"/>
<evidence type="ECO:0000256" key="1">
    <source>
        <dbReference type="SAM" id="SignalP"/>
    </source>
</evidence>
<dbReference type="VEuPathDB" id="FungiDB:LEMA_uP098570.1"/>
<organism evidence="3">
    <name type="scientific">Leptosphaeria maculans (strain JN3 / isolate v23.1.3 / race Av1-4-5-6-7-8)</name>
    <name type="common">Blackleg fungus</name>
    <name type="synonym">Phoma lingam</name>
    <dbReference type="NCBI Taxonomy" id="985895"/>
    <lineage>
        <taxon>Eukaryota</taxon>
        <taxon>Fungi</taxon>
        <taxon>Dikarya</taxon>
        <taxon>Ascomycota</taxon>
        <taxon>Pezizomycotina</taxon>
        <taxon>Dothideomycetes</taxon>
        <taxon>Pleosporomycetidae</taxon>
        <taxon>Pleosporales</taxon>
        <taxon>Pleosporineae</taxon>
        <taxon>Leptosphaeriaceae</taxon>
        <taxon>Plenodomus</taxon>
        <taxon>Plenodomus lingam/Leptosphaeria maculans species complex</taxon>
    </lineage>
</organism>
<reference evidence="3" key="1">
    <citation type="journal article" date="2011" name="Nat. Commun.">
        <title>Effector diversification within compartments of the Leptosphaeria maculans genome affected by Repeat-Induced Point mutations.</title>
        <authorList>
            <person name="Rouxel T."/>
            <person name="Grandaubert J."/>
            <person name="Hane J.K."/>
            <person name="Hoede C."/>
            <person name="van de Wouw A.P."/>
            <person name="Couloux A."/>
            <person name="Dominguez V."/>
            <person name="Anthouard V."/>
            <person name="Bally P."/>
            <person name="Bourras S."/>
            <person name="Cozijnsen A.J."/>
            <person name="Ciuffetti L.M."/>
            <person name="Degrave A."/>
            <person name="Dilmaghani A."/>
            <person name="Duret L."/>
            <person name="Fudal I."/>
            <person name="Goodwin S.B."/>
            <person name="Gout L."/>
            <person name="Glaser N."/>
            <person name="Linglin J."/>
            <person name="Kema G.H.J."/>
            <person name="Lapalu N."/>
            <person name="Lawrence C.B."/>
            <person name="May K."/>
            <person name="Meyer M."/>
            <person name="Ollivier B."/>
            <person name="Poulain J."/>
            <person name="Schoch C.L."/>
            <person name="Simon A."/>
            <person name="Spatafora J.W."/>
            <person name="Stachowiak A."/>
            <person name="Turgeon B.G."/>
            <person name="Tyler B.M."/>
            <person name="Vincent D."/>
            <person name="Weissenbach J."/>
            <person name="Amselem J."/>
            <person name="Quesneville H."/>
            <person name="Oliver R.P."/>
            <person name="Wincker P."/>
            <person name="Balesdent M.-H."/>
            <person name="Howlett B.J."/>
        </authorList>
    </citation>
    <scope>NUCLEOTIDE SEQUENCE [LARGE SCALE GENOMIC DNA]</scope>
    <source>
        <strain evidence="3">JN3 / isolate v23.1.3 / race Av1-4-5-6-7-8</strain>
    </source>
</reference>
<dbReference type="HOGENOM" id="CLU_3014624_0_0_1"/>